<dbReference type="EMBL" id="ASPP01045438">
    <property type="protein sequence ID" value="ETN98902.1"/>
    <property type="molecule type" value="Genomic_DNA"/>
</dbReference>
<dbReference type="Pfam" id="PF00400">
    <property type="entry name" value="WD40"/>
    <property type="match status" value="1"/>
</dbReference>
<dbReference type="Proteomes" id="UP000023152">
    <property type="component" value="Unassembled WGS sequence"/>
</dbReference>
<dbReference type="SMART" id="SM00320">
    <property type="entry name" value="WD40"/>
    <property type="match status" value="1"/>
</dbReference>
<reference evidence="2 3" key="1">
    <citation type="journal article" date="2013" name="Curr. Biol.">
        <title>The Genome of the Foraminiferan Reticulomyxa filosa.</title>
        <authorList>
            <person name="Glockner G."/>
            <person name="Hulsmann N."/>
            <person name="Schleicher M."/>
            <person name="Noegel A.A."/>
            <person name="Eichinger L."/>
            <person name="Gallinger C."/>
            <person name="Pawlowski J."/>
            <person name="Sierra R."/>
            <person name="Euteneuer U."/>
            <person name="Pillet L."/>
            <person name="Moustafa A."/>
            <person name="Platzer M."/>
            <person name="Groth M."/>
            <person name="Szafranski K."/>
            <person name="Schliwa M."/>
        </authorList>
    </citation>
    <scope>NUCLEOTIDE SEQUENCE [LARGE SCALE GENOMIC DNA]</scope>
</reference>
<evidence type="ECO:0000313" key="2">
    <source>
        <dbReference type="EMBL" id="ETN98902.1"/>
    </source>
</evidence>
<keyword evidence="3" id="KW-1185">Reference proteome</keyword>
<dbReference type="SUPFAM" id="SSF50978">
    <property type="entry name" value="WD40 repeat-like"/>
    <property type="match status" value="1"/>
</dbReference>
<accession>X6LA70</accession>
<feature type="non-terminal residue" evidence="2">
    <location>
        <position position="167"/>
    </location>
</feature>
<dbReference type="Gene3D" id="2.130.10.10">
    <property type="entry name" value="YVTN repeat-like/Quinoprotein amine dehydrogenase"/>
    <property type="match status" value="1"/>
</dbReference>
<evidence type="ECO:0000256" key="1">
    <source>
        <dbReference type="SAM" id="Phobius"/>
    </source>
</evidence>
<dbReference type="InterPro" id="IPR015943">
    <property type="entry name" value="WD40/YVTN_repeat-like_dom_sf"/>
</dbReference>
<feature type="non-terminal residue" evidence="2">
    <location>
        <position position="1"/>
    </location>
</feature>
<protein>
    <submittedName>
        <fullName evidence="2">WD-40 repeat protein</fullName>
    </submittedName>
</protein>
<organism evidence="2 3">
    <name type="scientific">Reticulomyxa filosa</name>
    <dbReference type="NCBI Taxonomy" id="46433"/>
    <lineage>
        <taxon>Eukaryota</taxon>
        <taxon>Sar</taxon>
        <taxon>Rhizaria</taxon>
        <taxon>Retaria</taxon>
        <taxon>Foraminifera</taxon>
        <taxon>Monothalamids</taxon>
        <taxon>Reticulomyxidae</taxon>
        <taxon>Reticulomyxa</taxon>
    </lineage>
</organism>
<dbReference type="InterPro" id="IPR001680">
    <property type="entry name" value="WD40_rpt"/>
</dbReference>
<sequence>SQIIIHHWIRTFNIQLGWIKDFDKFVVNYASSFIYTVFMFEIFYSSSKLINTFTGHTSIVWSIDYSTFGDCQFIYSGSEDKTVRVITFNNVTKIQSILLQSEVFIYYAFQFFKKHECNYFHFFKQQSKMENIFQCLHSIKSNKFNITLLSFNQRFKKKHYHFLFDKK</sequence>
<proteinExistence type="predicted"/>
<comment type="caution">
    <text evidence="2">The sequence shown here is derived from an EMBL/GenBank/DDBJ whole genome shotgun (WGS) entry which is preliminary data.</text>
</comment>
<keyword evidence="1" id="KW-0472">Membrane</keyword>
<evidence type="ECO:0000313" key="3">
    <source>
        <dbReference type="Proteomes" id="UP000023152"/>
    </source>
</evidence>
<keyword evidence="1" id="KW-0812">Transmembrane</keyword>
<keyword evidence="1" id="KW-1133">Transmembrane helix</keyword>
<dbReference type="InterPro" id="IPR036322">
    <property type="entry name" value="WD40_repeat_dom_sf"/>
</dbReference>
<name>X6LA70_RETFI</name>
<dbReference type="AlphaFoldDB" id="X6LA70"/>
<feature type="transmembrane region" description="Helical" evidence="1">
    <location>
        <begin position="26"/>
        <end position="44"/>
    </location>
</feature>
<gene>
    <name evidence="2" type="ORF">RFI_38585</name>
</gene>